<dbReference type="PANTHER" id="PTHR46388">
    <property type="entry name" value="NHL REPEAT-CONTAINING PROTEIN 2"/>
    <property type="match status" value="1"/>
</dbReference>
<feature type="domain" description="Ig-like" evidence="4">
    <location>
        <begin position="1248"/>
        <end position="1324"/>
    </location>
</feature>
<dbReference type="InterPro" id="IPR011042">
    <property type="entry name" value="6-blade_b-propeller_TolB-like"/>
</dbReference>
<evidence type="ECO:0000259" key="4">
    <source>
        <dbReference type="PROSITE" id="PS50835"/>
    </source>
</evidence>
<dbReference type="Pfam" id="PF18962">
    <property type="entry name" value="Por_Secre_tail"/>
    <property type="match status" value="1"/>
</dbReference>
<evidence type="ECO:0000256" key="1">
    <source>
        <dbReference type="ARBA" id="ARBA00022737"/>
    </source>
</evidence>
<keyword evidence="1" id="KW-0677">Repeat</keyword>
<name>A0A2W2AVB9_9BACT</name>
<dbReference type="InterPro" id="IPR056822">
    <property type="entry name" value="TEN_NHL"/>
</dbReference>
<sequence>MKKLLLMSLAAFGTLCTPGTVQGQTITTFAGGIAAATGTGTNIGMGGPIGIARDAAGNIYVSDYTDNVVRKLTATGVATVIAGTGIPGAAGDNGPATAAQLNHPWGLAVDASGNVFIADNGNDLIRRVDAVTGIITRYAGWGPGNGNSQGGGTATNVDLTSPRGVAVDALGNLYISEYGGNRICKVTASNHILTVMVGNEYGTGGFSGDGGQADTAMIKNPEMLLLDTAGNLYFGEWNNHRIRVINLASGIINTFAGNGTSGSAGDSGLATAAQLTSPSGLARDANNNIYVCDYATRKIRKIDAGTGIITTVAGNGLMTAPGSGDGGPALSAQLNDPRGITADAAGNLYISDNGSNRVRMVNATTGIITNVMGNGSTTYGGDGDPANNSVLNTYSPSAVNVDAAGNVYISDAYRLRKVDAATNIISTIAGNGIQGSSGDGGPATAAQFSNIVGTATDTYGNVYIADASDYKIRKIDTAGTVTTFAGTGVSGYSGDGGPAVNAKLSGLSGLAMSPDKSILYLTDGSTIRQIMLNTGIINTIAGISGSSGTTGDGGLATAATLYTPKNLATDTAGNIYIVDMYDNRIRKITITTGIITTFAGGSQGFQGDGGPSTAAKFHYPTDIAFDINGNMYIVDEDNYRIRRIDAVTGNISTISGTGNNAYPVDGGPAISASYWSPNCIAVDAAGHLYVGDFGVRRVRTFTVPLAPSVRISASINNLCAGTTVNYTATPVVGGTNPSYQWIVNGTNVPGATSATYSYVPANGDSVRCKLISSASNATPATVISNTIGMTTVSSATPAINITASQNNICSGSAVTLTAVPTAGGTTPAYQWKINGNVIPGATDATYNYQPANNDTVKCFLTSNATCVTVSTAVSNDVTMAVNPIVTPTVIIAPSQNSVCIGAPVTYTATATNGGTTPSYKWSVNGTIVAGATDSTYAYTPANNDTIQCIVISNASCLSTDTAKSSKSAMTVNQTVFATVNITASTNNSCTGTQITFTPTATNGGTTPVYQWFVNGTLISGATDTTYSYTPVNHDTVKCTLISNANCADTVPVMSNEVLMTVNPITIPHIGIAIPATAICAGTTATYHAVPSDQGSNPTYQWYVNGNAVPGATDTVYSYTPLNHDSVKCVMTCMETCYSPTPVSSNQYIMTVNPLITPVVNVTPSQNNICTGAQVTYTAVQTNGGAIPAYQWTVNGNAVSGATNATYNYVPANNDTVRCILYSDNISCPNPAIVTSNDAIMTVNPMVTPDVSIMPSLNNICAGTSVTFTATAANAGTIPIYQWLINGTIVSSTNIATYSYMPADNDTVACILTSNANCTTTTTVTSNDTAMIVNPKVSPSVTISSSVSTDQITFSTTLTNGGANPHYQWRKNGTNITGATAATYFALIGTDVLNNDKISIWVENTDICGDTAVSGEMIITVVTGINEIGNSRYPLSLYPNPNSGNFTIKGLLPDKSMHEVKLEVYNTIGQIMHRETFSVTNGILEHSTALSKQLPPGNYFLKLNDGNSAVIRFTVVGN</sequence>
<dbReference type="Pfam" id="PF25021">
    <property type="entry name" value="TEN_NHL"/>
    <property type="match status" value="1"/>
</dbReference>
<dbReference type="PROSITE" id="PS51125">
    <property type="entry name" value="NHL"/>
    <property type="match status" value="2"/>
</dbReference>
<evidence type="ECO:0000256" key="3">
    <source>
        <dbReference type="SAM" id="SignalP"/>
    </source>
</evidence>
<dbReference type="PANTHER" id="PTHR46388:SF2">
    <property type="entry name" value="NHL REPEAT-CONTAINING PROTEIN 2"/>
    <property type="match status" value="1"/>
</dbReference>
<dbReference type="NCBIfam" id="TIGR04183">
    <property type="entry name" value="Por_Secre_tail"/>
    <property type="match status" value="1"/>
</dbReference>
<dbReference type="Proteomes" id="UP000248745">
    <property type="component" value="Unassembled WGS sequence"/>
</dbReference>
<dbReference type="PROSITE" id="PS50835">
    <property type="entry name" value="IG_LIKE"/>
    <property type="match status" value="1"/>
</dbReference>
<dbReference type="InterPro" id="IPR026444">
    <property type="entry name" value="Secre_tail"/>
</dbReference>
<dbReference type="Gene3D" id="2.60.40.10">
    <property type="entry name" value="Immunoglobulins"/>
    <property type="match status" value="7"/>
</dbReference>
<keyword evidence="3" id="KW-0732">Signal</keyword>
<comment type="caution">
    <text evidence="5">The sequence shown here is derived from an EMBL/GenBank/DDBJ whole genome shotgun (WGS) entry which is preliminary data.</text>
</comment>
<evidence type="ECO:0000313" key="5">
    <source>
        <dbReference type="EMBL" id="PZF71894.1"/>
    </source>
</evidence>
<organism evidence="5 6">
    <name type="scientific">Taibaiella soli</name>
    <dbReference type="NCBI Taxonomy" id="1649169"/>
    <lineage>
        <taxon>Bacteria</taxon>
        <taxon>Pseudomonadati</taxon>
        <taxon>Bacteroidota</taxon>
        <taxon>Chitinophagia</taxon>
        <taxon>Chitinophagales</taxon>
        <taxon>Chitinophagaceae</taxon>
        <taxon>Taibaiella</taxon>
    </lineage>
</organism>
<dbReference type="OrthoDB" id="673970at2"/>
<keyword evidence="6" id="KW-1185">Reference proteome</keyword>
<dbReference type="InterPro" id="IPR001258">
    <property type="entry name" value="NHL_repeat"/>
</dbReference>
<dbReference type="RefSeq" id="WP_111000264.1">
    <property type="nucleotide sequence ID" value="NZ_QKTW01000022.1"/>
</dbReference>
<dbReference type="Gene3D" id="2.120.10.30">
    <property type="entry name" value="TolB, C-terminal domain"/>
    <property type="match status" value="6"/>
</dbReference>
<dbReference type="SUPFAM" id="SSF50956">
    <property type="entry name" value="Thermostable phytase (3-phytase)"/>
    <property type="match status" value="1"/>
</dbReference>
<proteinExistence type="predicted"/>
<accession>A0A2W2AVB9</accession>
<gene>
    <name evidence="5" type="ORF">DN068_17725</name>
</gene>
<protein>
    <recommendedName>
        <fullName evidence="4">Ig-like domain-containing protein</fullName>
    </recommendedName>
</protein>
<dbReference type="InterPro" id="IPR007110">
    <property type="entry name" value="Ig-like_dom"/>
</dbReference>
<dbReference type="InterPro" id="IPR013783">
    <property type="entry name" value="Ig-like_fold"/>
</dbReference>
<dbReference type="InterPro" id="IPR035986">
    <property type="entry name" value="PKD_dom_sf"/>
</dbReference>
<dbReference type="SUPFAM" id="SSF49299">
    <property type="entry name" value="PKD domain"/>
    <property type="match status" value="2"/>
</dbReference>
<dbReference type="SUPFAM" id="SSF101898">
    <property type="entry name" value="NHL repeat"/>
    <property type="match status" value="2"/>
</dbReference>
<feature type="repeat" description="NHL" evidence="2">
    <location>
        <begin position="146"/>
        <end position="189"/>
    </location>
</feature>
<feature type="repeat" description="NHL" evidence="2">
    <location>
        <begin position="95"/>
        <end position="122"/>
    </location>
</feature>
<reference evidence="5 6" key="1">
    <citation type="submission" date="2018-06" db="EMBL/GenBank/DDBJ databases">
        <title>Mucibacter soli gen. nov., sp. nov., a new member of the family Chitinophagaceae producing mucin.</title>
        <authorList>
            <person name="Kim M.-K."/>
            <person name="Park S."/>
            <person name="Kim T.-S."/>
            <person name="Joung Y."/>
            <person name="Han J.-H."/>
            <person name="Kim S.B."/>
        </authorList>
    </citation>
    <scope>NUCLEOTIDE SEQUENCE [LARGE SCALE GENOMIC DNA]</scope>
    <source>
        <strain evidence="5 6">R1-15</strain>
    </source>
</reference>
<feature type="chain" id="PRO_5016124959" description="Ig-like domain-containing protein" evidence="3">
    <location>
        <begin position="24"/>
        <end position="1517"/>
    </location>
</feature>
<feature type="signal peptide" evidence="3">
    <location>
        <begin position="1"/>
        <end position="23"/>
    </location>
</feature>
<dbReference type="EMBL" id="QKTW01000022">
    <property type="protein sequence ID" value="PZF71894.1"/>
    <property type="molecule type" value="Genomic_DNA"/>
</dbReference>
<evidence type="ECO:0000313" key="6">
    <source>
        <dbReference type="Proteomes" id="UP000248745"/>
    </source>
</evidence>
<dbReference type="Pfam" id="PF01436">
    <property type="entry name" value="NHL"/>
    <property type="match status" value="1"/>
</dbReference>
<evidence type="ECO:0000256" key="2">
    <source>
        <dbReference type="PROSITE-ProRule" id="PRU00504"/>
    </source>
</evidence>